<dbReference type="Gene3D" id="3.20.110.10">
    <property type="entry name" value="Glycoside hydrolase 38, N terminal domain"/>
    <property type="match status" value="1"/>
</dbReference>
<dbReference type="PANTHER" id="PTHR11607">
    <property type="entry name" value="ALPHA-MANNOSIDASE"/>
    <property type="match status" value="1"/>
</dbReference>
<proteinExistence type="predicted"/>
<evidence type="ECO:0000256" key="2">
    <source>
        <dbReference type="ARBA" id="ARBA00023295"/>
    </source>
</evidence>
<sequence>MFKYLLVCYLIYLYKVEGSCSWDSCPKWSSDKNDINVHIISHTHDDLGWIKSVDEYYFGTKNYLVPVGVQYIFDSVIKALESDETRKFSFAETGFLWRWIKTRGEEDINRLKKLISKGQIELIGGGWVQNDEATSHYIDIIQQMSLGLRYLNKTFGECGRPKVAWQIDPFGHSKEMSSLFSLMGYEALFFGREHYLEHQKRINEKSLEFIWKNSDDLKTNLLTGVFYLATYSPLSEFCFDSLCRDDSIIDDKRFPGYNLEDKLQKFMKHINKQVSVQRHKNIMFMAGGDFQYSNADQWYRNLDILIKHVRERYPNVKIFYSTPSCYVKALKESKPLLPAKTADFFPYAHREHSYWTGYFTSKPSMKRIVRKSSNLLNFLNKFIALSGIKKFTNNMIPHNLERSIALAQHHDAIT</sequence>
<feature type="signal peptide" evidence="3">
    <location>
        <begin position="1"/>
        <end position="18"/>
    </location>
</feature>
<dbReference type="InterPro" id="IPR027291">
    <property type="entry name" value="Glyco_hydro_38_N_sf"/>
</dbReference>
<reference evidence="6" key="2">
    <citation type="submission" date="2015-08" db="UniProtKB">
        <authorList>
            <consortium name="WormBaseParasite"/>
        </authorList>
    </citation>
    <scope>IDENTIFICATION</scope>
</reference>
<dbReference type="GO" id="GO:0004559">
    <property type="term" value="F:alpha-mannosidase activity"/>
    <property type="evidence" value="ECO:0007669"/>
    <property type="project" value="InterPro"/>
</dbReference>
<dbReference type="InterPro" id="IPR000602">
    <property type="entry name" value="Glyco_hydro_38_N"/>
</dbReference>
<feature type="chain" id="PRO_5005329212" evidence="3">
    <location>
        <begin position="19"/>
        <end position="414"/>
    </location>
</feature>
<dbReference type="InterPro" id="IPR050843">
    <property type="entry name" value="Glycosyl_Hydrlase_38"/>
</dbReference>
<dbReference type="Pfam" id="PF09261">
    <property type="entry name" value="Alpha-mann_mid"/>
    <property type="match status" value="1"/>
</dbReference>
<feature type="domain" description="Glycoside hydrolase family 38 central" evidence="4">
    <location>
        <begin position="353"/>
        <end position="414"/>
    </location>
</feature>
<evidence type="ECO:0000259" key="4">
    <source>
        <dbReference type="SMART" id="SM00872"/>
    </source>
</evidence>
<protein>
    <submittedName>
        <fullName evidence="6">Alpha-mann_mid domain-containing protein</fullName>
    </submittedName>
</protein>
<dbReference type="GO" id="GO:0005764">
    <property type="term" value="C:lysosome"/>
    <property type="evidence" value="ECO:0007669"/>
    <property type="project" value="TreeGrafter"/>
</dbReference>
<dbReference type="Gene3D" id="1.20.1270.50">
    <property type="entry name" value="Glycoside hydrolase family 38, central domain"/>
    <property type="match status" value="1"/>
</dbReference>
<dbReference type="InterPro" id="IPR011330">
    <property type="entry name" value="Glyco_hydro/deAcase_b/a-brl"/>
</dbReference>
<keyword evidence="5" id="KW-1185">Reference proteome</keyword>
<dbReference type="STRING" id="75913.A0A0K0F1Q7"/>
<dbReference type="CDD" id="cd10810">
    <property type="entry name" value="GH38N_AMII_LAM_like"/>
    <property type="match status" value="1"/>
</dbReference>
<dbReference type="FunFam" id="1.20.1270.50:FF:000002">
    <property type="entry name" value="Alpha-mannosidase"/>
    <property type="match status" value="1"/>
</dbReference>
<keyword evidence="3" id="KW-0732">Signal</keyword>
<dbReference type="PANTHER" id="PTHR11607:SF3">
    <property type="entry name" value="LYSOSOMAL ALPHA-MANNOSIDASE"/>
    <property type="match status" value="1"/>
</dbReference>
<keyword evidence="1" id="KW-0378">Hydrolase</keyword>
<dbReference type="InterPro" id="IPR037094">
    <property type="entry name" value="Glyco_hydro_38_cen_sf"/>
</dbReference>
<dbReference type="GO" id="GO:0006013">
    <property type="term" value="P:mannose metabolic process"/>
    <property type="evidence" value="ECO:0007669"/>
    <property type="project" value="InterPro"/>
</dbReference>
<evidence type="ECO:0000313" key="6">
    <source>
        <dbReference type="WBParaSite" id="SVE_0273200.2"/>
    </source>
</evidence>
<dbReference type="Proteomes" id="UP000035680">
    <property type="component" value="Unassembled WGS sequence"/>
</dbReference>
<dbReference type="WBParaSite" id="SVE_0273200.2">
    <property type="protein sequence ID" value="SVE_0273200.2"/>
    <property type="gene ID" value="SVE_0273200"/>
</dbReference>
<evidence type="ECO:0000313" key="5">
    <source>
        <dbReference type="Proteomes" id="UP000035680"/>
    </source>
</evidence>
<dbReference type="AlphaFoldDB" id="A0A0K0F1Q7"/>
<evidence type="ECO:0000256" key="3">
    <source>
        <dbReference type="SAM" id="SignalP"/>
    </source>
</evidence>
<dbReference type="InterPro" id="IPR015341">
    <property type="entry name" value="Glyco_hydro_38_cen"/>
</dbReference>
<keyword evidence="2" id="KW-0326">Glycosidase</keyword>
<organism evidence="5 6">
    <name type="scientific">Strongyloides venezuelensis</name>
    <name type="common">Threadworm</name>
    <dbReference type="NCBI Taxonomy" id="75913"/>
    <lineage>
        <taxon>Eukaryota</taxon>
        <taxon>Metazoa</taxon>
        <taxon>Ecdysozoa</taxon>
        <taxon>Nematoda</taxon>
        <taxon>Chromadorea</taxon>
        <taxon>Rhabditida</taxon>
        <taxon>Tylenchina</taxon>
        <taxon>Panagrolaimomorpha</taxon>
        <taxon>Strongyloidoidea</taxon>
        <taxon>Strongyloididae</taxon>
        <taxon>Strongyloides</taxon>
    </lineage>
</organism>
<dbReference type="Pfam" id="PF01074">
    <property type="entry name" value="Glyco_hydro_38N"/>
    <property type="match status" value="1"/>
</dbReference>
<name>A0A0K0F1Q7_STRVS</name>
<accession>A0A0K0F1Q7</accession>
<dbReference type="SUPFAM" id="SSF88688">
    <property type="entry name" value="Families 57/38 glycoside transferase middle domain"/>
    <property type="match status" value="1"/>
</dbReference>
<dbReference type="InterPro" id="IPR028995">
    <property type="entry name" value="Glyco_hydro_57/38_cen_sf"/>
</dbReference>
<dbReference type="SMART" id="SM00872">
    <property type="entry name" value="Alpha-mann_mid"/>
    <property type="match status" value="1"/>
</dbReference>
<evidence type="ECO:0000256" key="1">
    <source>
        <dbReference type="ARBA" id="ARBA00022801"/>
    </source>
</evidence>
<dbReference type="SUPFAM" id="SSF88713">
    <property type="entry name" value="Glycoside hydrolase/deacetylase"/>
    <property type="match status" value="1"/>
</dbReference>
<reference evidence="5" key="1">
    <citation type="submission" date="2014-07" db="EMBL/GenBank/DDBJ databases">
        <authorList>
            <person name="Martin A.A"/>
            <person name="De Silva N."/>
        </authorList>
    </citation>
    <scope>NUCLEOTIDE SEQUENCE</scope>
</reference>